<feature type="compositionally biased region" description="Low complexity" evidence="2">
    <location>
        <begin position="46"/>
        <end position="58"/>
    </location>
</feature>
<proteinExistence type="predicted"/>
<feature type="non-terminal residue" evidence="5">
    <location>
        <position position="558"/>
    </location>
</feature>
<keyword evidence="3" id="KW-1133">Transmembrane helix</keyword>
<evidence type="ECO:0000256" key="2">
    <source>
        <dbReference type="SAM" id="MobiDB-lite"/>
    </source>
</evidence>
<dbReference type="InterPro" id="IPR000742">
    <property type="entry name" value="EGF"/>
</dbReference>
<feature type="compositionally biased region" description="Polar residues" evidence="2">
    <location>
        <begin position="108"/>
        <end position="135"/>
    </location>
</feature>
<evidence type="ECO:0000256" key="1">
    <source>
        <dbReference type="PROSITE-ProRule" id="PRU00076"/>
    </source>
</evidence>
<dbReference type="PANTHER" id="PTHR15381:SF1">
    <property type="entry name" value="CHONDROITIN SULFATE PROTEOGLYCAN 5"/>
    <property type="match status" value="1"/>
</dbReference>
<evidence type="ECO:0000313" key="6">
    <source>
        <dbReference type="Proteomes" id="UP000660247"/>
    </source>
</evidence>
<keyword evidence="6" id="KW-1185">Reference proteome</keyword>
<dbReference type="PROSITE" id="PS50026">
    <property type="entry name" value="EGF_3"/>
    <property type="match status" value="1"/>
</dbReference>
<feature type="compositionally biased region" description="Low complexity" evidence="2">
    <location>
        <begin position="228"/>
        <end position="257"/>
    </location>
</feature>
<gene>
    <name evidence="5" type="primary">Impg2</name>
    <name evidence="5" type="ORF">TODMEX_R10803</name>
</gene>
<feature type="compositionally biased region" description="Gly residues" evidence="2">
    <location>
        <begin position="15"/>
        <end position="24"/>
    </location>
</feature>
<feature type="non-terminal residue" evidence="5">
    <location>
        <position position="1"/>
    </location>
</feature>
<evidence type="ECO:0000259" key="4">
    <source>
        <dbReference type="PROSITE" id="PS50026"/>
    </source>
</evidence>
<evidence type="ECO:0000256" key="3">
    <source>
        <dbReference type="SAM" id="Phobius"/>
    </source>
</evidence>
<dbReference type="OrthoDB" id="10055523at2759"/>
<feature type="compositionally biased region" description="Low complexity" evidence="2">
    <location>
        <begin position="326"/>
        <end position="338"/>
    </location>
</feature>
<comment type="caution">
    <text evidence="5">The sequence shown here is derived from an EMBL/GenBank/DDBJ whole genome shotgun (WGS) entry which is preliminary data.</text>
</comment>
<sequence>QGPRSAPHPSLPPRGAGGSGGPGTGAAQPAPGTDPTSPPATGEGSARPVPTATARTPAGTPPGPGGPLDLTTRAPGPSHTGGPSEQSPVPLDLPWRLPTVPGQPPTPGSTAVAQSGVWDTSQGSPRVPASSSTAPMSLAPQPSPGSSQGVVGLSPTAGAPPAQPPSGARLLHTGSGGDPAETPQIPGGSSAGVGDAGPGTATAPLSWQPGGLAPSPAPGTPQLPAPTPAIGDTTTAGTGATGTAAPASPALLGTLTPEPDAAVLGGSTAGLTRGPLTLVPGHPQQPTRPPGSLGHGRGPGAPAAAGYADLVRPSSSPGARPDADTPRATPAPAGRAPRVVIAEDQPPLLRAPVLRIPCELVLDMGFVPTLQDPESRERRELLLSFNRTVTPLFAPVPGFLRLEVTRIRWVLAVGTCLAHSLLLVGRGWQSQSPLSAERPLDPCAVLFACRAGFACVAGADGNATCTSLCHHDYCKNHGICTHPPEREPLCRCPVGSDFWFMGLRCDYRVTQQSLLGMAAGVLLSIVLLGAVIAAVAVRRFKVLLLEARADQTRSRWGR</sequence>
<dbReference type="Proteomes" id="UP000660247">
    <property type="component" value="Unassembled WGS sequence"/>
</dbReference>
<feature type="compositionally biased region" description="Low complexity" evidence="2">
    <location>
        <begin position="25"/>
        <end position="35"/>
    </location>
</feature>
<evidence type="ECO:0000313" key="5">
    <source>
        <dbReference type="EMBL" id="NWI62206.1"/>
    </source>
</evidence>
<feature type="region of interest" description="Disordered" evidence="2">
    <location>
        <begin position="1"/>
        <end position="338"/>
    </location>
</feature>
<feature type="compositionally biased region" description="Low complexity" evidence="2">
    <location>
        <begin position="154"/>
        <end position="168"/>
    </location>
</feature>
<accession>A0A851D2I8</accession>
<organism evidence="5 6">
    <name type="scientific">Todus mexicanus</name>
    <name type="common">Puerto Rican tody</name>
    <dbReference type="NCBI Taxonomy" id="135184"/>
    <lineage>
        <taxon>Eukaryota</taxon>
        <taxon>Metazoa</taxon>
        <taxon>Chordata</taxon>
        <taxon>Craniata</taxon>
        <taxon>Vertebrata</taxon>
        <taxon>Euteleostomi</taxon>
        <taxon>Archelosauria</taxon>
        <taxon>Archosauria</taxon>
        <taxon>Dinosauria</taxon>
        <taxon>Saurischia</taxon>
        <taxon>Theropoda</taxon>
        <taxon>Coelurosauria</taxon>
        <taxon>Aves</taxon>
        <taxon>Neognathae</taxon>
        <taxon>Neoaves</taxon>
        <taxon>Telluraves</taxon>
        <taxon>Coraciimorphae</taxon>
        <taxon>Coraciiformes</taxon>
        <taxon>Todidae</taxon>
        <taxon>Todus</taxon>
    </lineage>
</organism>
<reference evidence="5" key="1">
    <citation type="submission" date="2019-10" db="EMBL/GenBank/DDBJ databases">
        <title>Bird 10,000 Genomes (B10K) Project - Family phase.</title>
        <authorList>
            <person name="Zhang G."/>
        </authorList>
    </citation>
    <scope>NUCLEOTIDE SEQUENCE</scope>
    <source>
        <strain evidence="5">B10K-DU-002-69</strain>
        <tissue evidence="5">Muscle</tissue>
    </source>
</reference>
<feature type="transmembrane region" description="Helical" evidence="3">
    <location>
        <begin position="514"/>
        <end position="537"/>
    </location>
</feature>
<name>A0A851D2I8_TODME</name>
<feature type="compositionally biased region" description="Pro residues" evidence="2">
    <location>
        <begin position="215"/>
        <end position="227"/>
    </location>
</feature>
<keyword evidence="3" id="KW-0472">Membrane</keyword>
<protein>
    <submittedName>
        <fullName evidence="5">IMPG2 protein</fullName>
    </submittedName>
</protein>
<dbReference type="AlphaFoldDB" id="A0A851D2I8"/>
<keyword evidence="1" id="KW-0245">EGF-like domain</keyword>
<dbReference type="EMBL" id="WEIS01002735">
    <property type="protein sequence ID" value="NWI62206.1"/>
    <property type="molecule type" value="Genomic_DNA"/>
</dbReference>
<dbReference type="PANTHER" id="PTHR15381">
    <property type="entry name" value="CHONDROITIN SULFATE PROTEOGLYCAN 5 -RELATED"/>
    <property type="match status" value="1"/>
</dbReference>
<keyword evidence="3" id="KW-0812">Transmembrane</keyword>
<feature type="domain" description="EGF-like" evidence="4">
    <location>
        <begin position="466"/>
        <end position="506"/>
    </location>
</feature>
<comment type="caution">
    <text evidence="1">Lacks conserved residue(s) required for the propagation of feature annotation.</text>
</comment>